<feature type="transmembrane region" description="Helical" evidence="1">
    <location>
        <begin position="16"/>
        <end position="34"/>
    </location>
</feature>
<sequence length="35" mass="3852">MPIARVGRRQIERREIAIGITCSLSIISAPIVALF</sequence>
<protein>
    <submittedName>
        <fullName evidence="2">Uncharacterized protein</fullName>
    </submittedName>
</protein>
<keyword evidence="1" id="KW-1133">Transmembrane helix</keyword>
<dbReference type="AlphaFoldDB" id="L9Z533"/>
<reference evidence="2 3" key="1">
    <citation type="journal article" date="2014" name="PLoS Genet.">
        <title>Phylogenetically driven sequencing of extremely halophilic archaea reveals strategies for static and dynamic osmo-response.</title>
        <authorList>
            <person name="Becker E.A."/>
            <person name="Seitzer P.M."/>
            <person name="Tritt A."/>
            <person name="Larsen D."/>
            <person name="Krusor M."/>
            <person name="Yao A.I."/>
            <person name="Wu D."/>
            <person name="Madern D."/>
            <person name="Eisen J.A."/>
            <person name="Darling A.E."/>
            <person name="Facciotti M.T."/>
        </authorList>
    </citation>
    <scope>NUCLEOTIDE SEQUENCE [LARGE SCALE GENOMIC DNA]</scope>
    <source>
        <strain evidence="2 3">JCM 14663</strain>
    </source>
</reference>
<name>L9Z533_9EURY</name>
<evidence type="ECO:0000313" key="3">
    <source>
        <dbReference type="Proteomes" id="UP000011592"/>
    </source>
</evidence>
<dbReference type="EMBL" id="AOIJ01000044">
    <property type="protein sequence ID" value="ELY80991.1"/>
    <property type="molecule type" value="Genomic_DNA"/>
</dbReference>
<organism evidence="2 3">
    <name type="scientific">Natrinema gari JCM 14663</name>
    <dbReference type="NCBI Taxonomy" id="1230459"/>
    <lineage>
        <taxon>Archaea</taxon>
        <taxon>Methanobacteriati</taxon>
        <taxon>Methanobacteriota</taxon>
        <taxon>Stenosarchaea group</taxon>
        <taxon>Halobacteria</taxon>
        <taxon>Halobacteriales</taxon>
        <taxon>Natrialbaceae</taxon>
        <taxon>Natrinema</taxon>
    </lineage>
</organism>
<proteinExistence type="predicted"/>
<keyword evidence="3" id="KW-1185">Reference proteome</keyword>
<evidence type="ECO:0000313" key="2">
    <source>
        <dbReference type="EMBL" id="ELY80991.1"/>
    </source>
</evidence>
<evidence type="ECO:0000256" key="1">
    <source>
        <dbReference type="SAM" id="Phobius"/>
    </source>
</evidence>
<keyword evidence="1" id="KW-0812">Transmembrane</keyword>
<comment type="caution">
    <text evidence="2">The sequence shown here is derived from an EMBL/GenBank/DDBJ whole genome shotgun (WGS) entry which is preliminary data.</text>
</comment>
<keyword evidence="1" id="KW-0472">Membrane</keyword>
<dbReference type="Proteomes" id="UP000011592">
    <property type="component" value="Unassembled WGS sequence"/>
</dbReference>
<gene>
    <name evidence="2" type="ORF">C486_07823</name>
</gene>
<accession>L9Z533</accession>